<dbReference type="EMBL" id="JACHEH010000002">
    <property type="protein sequence ID" value="MBB6167148.1"/>
    <property type="molecule type" value="Genomic_DNA"/>
</dbReference>
<dbReference type="AlphaFoldDB" id="A0A841K316"/>
<proteinExistence type="predicted"/>
<protein>
    <submittedName>
        <fullName evidence="1">Uncharacterized protein</fullName>
    </submittedName>
</protein>
<reference evidence="1 2" key="1">
    <citation type="submission" date="2020-08" db="EMBL/GenBank/DDBJ databases">
        <title>Genomic Encyclopedia of Type Strains, Phase IV (KMG-IV): sequencing the most valuable type-strain genomes for metagenomic binning, comparative biology and taxonomic classification.</title>
        <authorList>
            <person name="Goeker M."/>
        </authorList>
    </citation>
    <scope>NUCLEOTIDE SEQUENCE [LARGE SCALE GENOMIC DNA]</scope>
    <source>
        <strain evidence="1 2">DSM 101465</strain>
    </source>
</reference>
<comment type="caution">
    <text evidence="1">The sequence shown here is derived from an EMBL/GenBank/DDBJ whole genome shotgun (WGS) entry which is preliminary data.</text>
</comment>
<evidence type="ECO:0000313" key="2">
    <source>
        <dbReference type="Proteomes" id="UP000588017"/>
    </source>
</evidence>
<organism evidence="1 2">
    <name type="scientific">Chelatococcus composti</name>
    <dbReference type="NCBI Taxonomy" id="1743235"/>
    <lineage>
        <taxon>Bacteria</taxon>
        <taxon>Pseudomonadati</taxon>
        <taxon>Pseudomonadota</taxon>
        <taxon>Alphaproteobacteria</taxon>
        <taxon>Hyphomicrobiales</taxon>
        <taxon>Chelatococcaceae</taxon>
        <taxon>Chelatococcus</taxon>
    </lineage>
</organism>
<accession>A0A841K316</accession>
<dbReference type="Proteomes" id="UP000588017">
    <property type="component" value="Unassembled WGS sequence"/>
</dbReference>
<evidence type="ECO:0000313" key="1">
    <source>
        <dbReference type="EMBL" id="MBB6167148.1"/>
    </source>
</evidence>
<name>A0A841K316_9HYPH</name>
<gene>
    <name evidence="1" type="ORF">HNQ73_000766</name>
</gene>
<keyword evidence="2" id="KW-1185">Reference proteome</keyword>
<sequence>MSLIDVLERVAVWRMERLTKAAEWWRDVRRWARSKRR</sequence>